<keyword evidence="2" id="KW-1185">Reference proteome</keyword>
<evidence type="ECO:0000313" key="2">
    <source>
        <dbReference type="Proteomes" id="UP001201549"/>
    </source>
</evidence>
<accession>A0ABT2FML4</accession>
<dbReference type="Proteomes" id="UP001201549">
    <property type="component" value="Unassembled WGS sequence"/>
</dbReference>
<sequence length="245" mass="27608">MYLLLSGEGSSDIGNCNLAINFCDRDNFVEGPMTVIVDQLIEIFQGYEMSHLDTSRVSFVSERHLADNKLPAKKKSMSMRGKKKAVETKYYYENARALASLAKQKSIEVQDKVIAVLFRDSDGTASANRGNWSDKRESMLRGFNDEEYSLGVAMVPKPKSEAWLLCATKDTKYQNCIVLEDESGNDDSPNPLKEQLLHSLDRNFDGNNDICQLIREKLIDIEKIDMPSFSAFKENLKTAVEKALS</sequence>
<name>A0ABT2FML4_9GAMM</name>
<gene>
    <name evidence="1" type="ORF">L9G74_12205</name>
</gene>
<dbReference type="RefSeq" id="WP_238896682.1">
    <property type="nucleotide sequence ID" value="NZ_JAKOGG010000007.1"/>
</dbReference>
<dbReference type="EMBL" id="JAKOGG010000007">
    <property type="protein sequence ID" value="MCS4557207.1"/>
    <property type="molecule type" value="Genomic_DNA"/>
</dbReference>
<proteinExistence type="predicted"/>
<protein>
    <submittedName>
        <fullName evidence="1">Uncharacterized protein</fullName>
    </submittedName>
</protein>
<evidence type="ECO:0000313" key="1">
    <source>
        <dbReference type="EMBL" id="MCS4557207.1"/>
    </source>
</evidence>
<reference evidence="2" key="1">
    <citation type="submission" date="2023-07" db="EMBL/GenBank/DDBJ databases">
        <title>Shewanella mangrovi sp. nov., an acetaldehyde- degrading bacterium isolated from mangrove sediment.</title>
        <authorList>
            <person name="Liu Y."/>
        </authorList>
    </citation>
    <scope>NUCLEOTIDE SEQUENCE [LARGE SCALE GENOMIC DNA]</scope>
    <source>
        <strain evidence="2">C32</strain>
    </source>
</reference>
<organism evidence="1 2">
    <name type="scientific">Shewanella electrica</name>
    <dbReference type="NCBI Taxonomy" id="515560"/>
    <lineage>
        <taxon>Bacteria</taxon>
        <taxon>Pseudomonadati</taxon>
        <taxon>Pseudomonadota</taxon>
        <taxon>Gammaproteobacteria</taxon>
        <taxon>Alteromonadales</taxon>
        <taxon>Shewanellaceae</taxon>
        <taxon>Shewanella</taxon>
    </lineage>
</organism>
<comment type="caution">
    <text evidence="1">The sequence shown here is derived from an EMBL/GenBank/DDBJ whole genome shotgun (WGS) entry which is preliminary data.</text>
</comment>